<dbReference type="EMBL" id="JARBHB010000002">
    <property type="protein sequence ID" value="KAJ8893646.1"/>
    <property type="molecule type" value="Genomic_DNA"/>
</dbReference>
<name>A0ABQ9IBE5_9NEOP</name>
<organism evidence="1 2">
    <name type="scientific">Dryococelus australis</name>
    <dbReference type="NCBI Taxonomy" id="614101"/>
    <lineage>
        <taxon>Eukaryota</taxon>
        <taxon>Metazoa</taxon>
        <taxon>Ecdysozoa</taxon>
        <taxon>Arthropoda</taxon>
        <taxon>Hexapoda</taxon>
        <taxon>Insecta</taxon>
        <taxon>Pterygota</taxon>
        <taxon>Neoptera</taxon>
        <taxon>Polyneoptera</taxon>
        <taxon>Phasmatodea</taxon>
        <taxon>Verophasmatodea</taxon>
        <taxon>Anareolatae</taxon>
        <taxon>Phasmatidae</taxon>
        <taxon>Eurycanthinae</taxon>
        <taxon>Dryococelus</taxon>
    </lineage>
</organism>
<feature type="non-terminal residue" evidence="1">
    <location>
        <position position="77"/>
    </location>
</feature>
<evidence type="ECO:0000313" key="1">
    <source>
        <dbReference type="EMBL" id="KAJ8893646.1"/>
    </source>
</evidence>
<protein>
    <submittedName>
        <fullName evidence="1">Uncharacterized protein</fullName>
    </submittedName>
</protein>
<sequence length="77" mass="8844">MSPDFRGFDNSVSPSKLMYTQSGEVKTVRESGIVTRAGRRVVKPLRYHYCHVGQTRDMTIGGVDTWSTRYRDDDMKI</sequence>
<dbReference type="Proteomes" id="UP001159363">
    <property type="component" value="Chromosome 2"/>
</dbReference>
<gene>
    <name evidence="1" type="ORF">PR048_006246</name>
</gene>
<keyword evidence="2" id="KW-1185">Reference proteome</keyword>
<proteinExistence type="predicted"/>
<accession>A0ABQ9IBE5</accession>
<reference evidence="1 2" key="1">
    <citation type="submission" date="2023-02" db="EMBL/GenBank/DDBJ databases">
        <title>LHISI_Scaffold_Assembly.</title>
        <authorList>
            <person name="Stuart O.P."/>
            <person name="Cleave R."/>
            <person name="Magrath M.J.L."/>
            <person name="Mikheyev A.S."/>
        </authorList>
    </citation>
    <scope>NUCLEOTIDE SEQUENCE [LARGE SCALE GENOMIC DNA]</scope>
    <source>
        <strain evidence="1">Daus_M_001</strain>
        <tissue evidence="1">Leg muscle</tissue>
    </source>
</reference>
<comment type="caution">
    <text evidence="1">The sequence shown here is derived from an EMBL/GenBank/DDBJ whole genome shotgun (WGS) entry which is preliminary data.</text>
</comment>
<evidence type="ECO:0000313" key="2">
    <source>
        <dbReference type="Proteomes" id="UP001159363"/>
    </source>
</evidence>